<evidence type="ECO:0000313" key="3">
    <source>
        <dbReference type="Proteomes" id="UP000317039"/>
    </source>
</evidence>
<dbReference type="EMBL" id="CP041695">
    <property type="protein sequence ID" value="QDP83274.1"/>
    <property type="molecule type" value="Genomic_DNA"/>
</dbReference>
<feature type="region of interest" description="Disordered" evidence="1">
    <location>
        <begin position="29"/>
        <end position="74"/>
    </location>
</feature>
<proteinExistence type="predicted"/>
<protein>
    <submittedName>
        <fullName evidence="2">Uncharacterized protein</fullName>
    </submittedName>
</protein>
<evidence type="ECO:0000256" key="1">
    <source>
        <dbReference type="SAM" id="MobiDB-lite"/>
    </source>
</evidence>
<evidence type="ECO:0000313" key="2">
    <source>
        <dbReference type="EMBL" id="QDP83274.1"/>
    </source>
</evidence>
<sequence>MPPLPRRSHCESTGKIRYFDPETAELALAGIDHRDPRRREQRTYHCPSCGGWHLTSQPRRSEHSPATGSFKRLP</sequence>
<accession>A0A516NWM2</accession>
<feature type="compositionally biased region" description="Basic and acidic residues" evidence="1">
    <location>
        <begin position="31"/>
        <end position="43"/>
    </location>
</feature>
<gene>
    <name evidence="2" type="ORF">FOH10_07390</name>
</gene>
<dbReference type="KEGG" id="nod:FOH10_07390"/>
<dbReference type="Proteomes" id="UP000317039">
    <property type="component" value="Chromosome"/>
</dbReference>
<name>A0A516NWM2_9NOCA</name>
<dbReference type="AlphaFoldDB" id="A0A516NWM2"/>
<organism evidence="2 3">
    <name type="scientific">Nocardia otitidiscaviarum</name>
    <dbReference type="NCBI Taxonomy" id="1823"/>
    <lineage>
        <taxon>Bacteria</taxon>
        <taxon>Bacillati</taxon>
        <taxon>Actinomycetota</taxon>
        <taxon>Actinomycetes</taxon>
        <taxon>Mycobacteriales</taxon>
        <taxon>Nocardiaceae</taxon>
        <taxon>Nocardia</taxon>
    </lineage>
</organism>
<reference evidence="2 3" key="1">
    <citation type="submission" date="2019-07" db="EMBL/GenBank/DDBJ databases">
        <title>Complete Genome Sequence and Methylome Analysis of Nocardia otitidis-caviarum NEB252.</title>
        <authorList>
            <person name="Fomenkov A."/>
            <person name="Anton B.P."/>
            <person name="Vincze T."/>
            <person name="Roberts R.J."/>
        </authorList>
    </citation>
    <scope>NUCLEOTIDE SEQUENCE [LARGE SCALE GENOMIC DNA]</scope>
    <source>
        <strain evidence="2 3">NEB252</strain>
    </source>
</reference>